<feature type="compositionally biased region" description="Low complexity" evidence="1">
    <location>
        <begin position="192"/>
        <end position="201"/>
    </location>
</feature>
<dbReference type="Proteomes" id="UP000815325">
    <property type="component" value="Unassembled WGS sequence"/>
</dbReference>
<feature type="compositionally biased region" description="Low complexity" evidence="1">
    <location>
        <begin position="225"/>
        <end position="239"/>
    </location>
</feature>
<feature type="compositionally biased region" description="Basic and acidic residues" evidence="1">
    <location>
        <begin position="116"/>
        <end position="126"/>
    </location>
</feature>
<evidence type="ECO:0000256" key="1">
    <source>
        <dbReference type="SAM" id="MobiDB-lite"/>
    </source>
</evidence>
<dbReference type="EMBL" id="MU071807">
    <property type="protein sequence ID" value="KAF5825859.1"/>
    <property type="molecule type" value="Genomic_DNA"/>
</dbReference>
<feature type="compositionally biased region" description="Polar residues" evidence="1">
    <location>
        <begin position="257"/>
        <end position="268"/>
    </location>
</feature>
<feature type="region of interest" description="Disordered" evidence="1">
    <location>
        <begin position="1"/>
        <end position="335"/>
    </location>
</feature>
<reference evidence="2" key="1">
    <citation type="submission" date="2017-08" db="EMBL/GenBank/DDBJ databases">
        <authorList>
            <person name="Polle J.E."/>
            <person name="Barry K."/>
            <person name="Cushman J."/>
            <person name="Schmutz J."/>
            <person name="Tran D."/>
            <person name="Hathwaick L.T."/>
            <person name="Yim W.C."/>
            <person name="Jenkins J."/>
            <person name="Mckie-Krisberg Z.M."/>
            <person name="Prochnik S."/>
            <person name="Lindquist E."/>
            <person name="Dockter R.B."/>
            <person name="Adam C."/>
            <person name="Molina H."/>
            <person name="Bunkerborg J."/>
            <person name="Jin E."/>
            <person name="Buchheim M."/>
            <person name="Magnuson J."/>
        </authorList>
    </citation>
    <scope>NUCLEOTIDE SEQUENCE</scope>
    <source>
        <strain evidence="2">CCAP 19/18</strain>
    </source>
</reference>
<feature type="compositionally biased region" description="Basic and acidic residues" evidence="1">
    <location>
        <begin position="170"/>
        <end position="183"/>
    </location>
</feature>
<feature type="compositionally biased region" description="Basic and acidic residues" evidence="1">
    <location>
        <begin position="133"/>
        <end position="160"/>
    </location>
</feature>
<evidence type="ECO:0000313" key="3">
    <source>
        <dbReference type="Proteomes" id="UP000815325"/>
    </source>
</evidence>
<keyword evidence="3" id="KW-1185">Reference proteome</keyword>
<gene>
    <name evidence="2" type="ORF">DUNSADRAFT_6328</name>
</gene>
<evidence type="ECO:0000313" key="2">
    <source>
        <dbReference type="EMBL" id="KAF5825859.1"/>
    </source>
</evidence>
<protein>
    <submittedName>
        <fullName evidence="2">Uncharacterized protein</fullName>
    </submittedName>
</protein>
<name>A0ABQ7FTV5_DUNSA</name>
<accession>A0ABQ7FTV5</accession>
<proteinExistence type="predicted"/>
<feature type="compositionally biased region" description="Polar residues" evidence="1">
    <location>
        <begin position="24"/>
        <end position="47"/>
    </location>
</feature>
<comment type="caution">
    <text evidence="2">The sequence shown here is derived from an EMBL/GenBank/DDBJ whole genome shotgun (WGS) entry which is preliminary data.</text>
</comment>
<feature type="compositionally biased region" description="Basic residues" evidence="1">
    <location>
        <begin position="210"/>
        <end position="219"/>
    </location>
</feature>
<organism evidence="2 3">
    <name type="scientific">Dunaliella salina</name>
    <name type="common">Green alga</name>
    <name type="synonym">Protococcus salinus</name>
    <dbReference type="NCBI Taxonomy" id="3046"/>
    <lineage>
        <taxon>Eukaryota</taxon>
        <taxon>Viridiplantae</taxon>
        <taxon>Chlorophyta</taxon>
        <taxon>core chlorophytes</taxon>
        <taxon>Chlorophyceae</taxon>
        <taxon>CS clade</taxon>
        <taxon>Chlamydomonadales</taxon>
        <taxon>Dunaliellaceae</taxon>
        <taxon>Dunaliella</taxon>
    </lineage>
</organism>
<sequence>MQKPAKAHSSANNTIHDAADRGSGQPQISQPLRPSSSFSTDQHSPPTLAQHHAHTQQQATQQARVQSTQHALPQHGPATSHRYKEAPQVANKKDHKKGLSVVYYPVKRRPGRGQLRPREHSQHQKQDQQQGAIREKHSQHQKQEQRQGAIREKHGQDQKQDLQQGASRPNNREKTRVEQQHKQGRDHHHRQQQQQQQQHLQGKQREQDSHHRKHKRRMRKEQQQREQQQQEQQQQQQQQHPLPTDLSALPGLCESPGHSSLSSPTAAQLNRFAAHDPPIPGPKEAHSLQDLLDQKGPMDPAYEPPQDEDIPQIRFSPAPPWLVQPIAHTPPRYRG</sequence>